<dbReference type="InterPro" id="IPR011990">
    <property type="entry name" value="TPR-like_helical_dom_sf"/>
</dbReference>
<dbReference type="Proteomes" id="UP001295423">
    <property type="component" value="Unassembled WGS sequence"/>
</dbReference>
<dbReference type="SUPFAM" id="SSF48452">
    <property type="entry name" value="TPR-like"/>
    <property type="match status" value="1"/>
</dbReference>
<dbReference type="EMBL" id="CAKOGP040001736">
    <property type="protein sequence ID" value="CAJ1947741.1"/>
    <property type="molecule type" value="Genomic_DNA"/>
</dbReference>
<dbReference type="AlphaFoldDB" id="A0AAD2FP09"/>
<name>A0AAD2FP09_9STRA</name>
<dbReference type="Pfam" id="PF13424">
    <property type="entry name" value="TPR_12"/>
    <property type="match status" value="1"/>
</dbReference>
<keyword evidence="2" id="KW-1185">Reference proteome</keyword>
<accession>A0AAD2FP09</accession>
<organism evidence="1 2">
    <name type="scientific">Cylindrotheca closterium</name>
    <dbReference type="NCBI Taxonomy" id="2856"/>
    <lineage>
        <taxon>Eukaryota</taxon>
        <taxon>Sar</taxon>
        <taxon>Stramenopiles</taxon>
        <taxon>Ochrophyta</taxon>
        <taxon>Bacillariophyta</taxon>
        <taxon>Bacillariophyceae</taxon>
        <taxon>Bacillariophycidae</taxon>
        <taxon>Bacillariales</taxon>
        <taxon>Bacillariaceae</taxon>
        <taxon>Cylindrotheca</taxon>
    </lineage>
</organism>
<reference evidence="1" key="1">
    <citation type="submission" date="2023-08" db="EMBL/GenBank/DDBJ databases">
        <authorList>
            <person name="Audoor S."/>
            <person name="Bilcke G."/>
        </authorList>
    </citation>
    <scope>NUCLEOTIDE SEQUENCE</scope>
</reference>
<comment type="caution">
    <text evidence="1">The sequence shown here is derived from an EMBL/GenBank/DDBJ whole genome shotgun (WGS) entry which is preliminary data.</text>
</comment>
<gene>
    <name evidence="1" type="ORF">CYCCA115_LOCUS11285</name>
</gene>
<protein>
    <recommendedName>
        <fullName evidence="3">Kinesin light chain</fullName>
    </recommendedName>
</protein>
<proteinExistence type="predicted"/>
<sequence>MHIQGDLEKAMHLFQGALDIYREASYVHDQDAADTYENISNVKLDQGFLQDGIDANAEALKIRRRTLGDDHADTIRSMEAHRSLLKRLLVENPRN</sequence>
<evidence type="ECO:0000313" key="1">
    <source>
        <dbReference type="EMBL" id="CAJ1947741.1"/>
    </source>
</evidence>
<dbReference type="Gene3D" id="1.25.40.10">
    <property type="entry name" value="Tetratricopeptide repeat domain"/>
    <property type="match status" value="1"/>
</dbReference>
<evidence type="ECO:0000313" key="2">
    <source>
        <dbReference type="Proteomes" id="UP001295423"/>
    </source>
</evidence>
<evidence type="ECO:0008006" key="3">
    <source>
        <dbReference type="Google" id="ProtNLM"/>
    </source>
</evidence>